<proteinExistence type="predicted"/>
<name>A0A165BC43_EXIGL</name>
<protein>
    <submittedName>
        <fullName evidence="2">Uncharacterized protein</fullName>
    </submittedName>
</protein>
<dbReference type="InParanoid" id="A0A165BC43"/>
<dbReference type="EMBL" id="KV426499">
    <property type="protein sequence ID" value="KZV80297.1"/>
    <property type="molecule type" value="Genomic_DNA"/>
</dbReference>
<dbReference type="Proteomes" id="UP000077266">
    <property type="component" value="Unassembled WGS sequence"/>
</dbReference>
<evidence type="ECO:0000313" key="3">
    <source>
        <dbReference type="Proteomes" id="UP000077266"/>
    </source>
</evidence>
<dbReference type="AlphaFoldDB" id="A0A165BC43"/>
<keyword evidence="3" id="KW-1185">Reference proteome</keyword>
<reference evidence="2 3" key="1">
    <citation type="journal article" date="2016" name="Mol. Biol. Evol.">
        <title>Comparative Genomics of Early-Diverging Mushroom-Forming Fungi Provides Insights into the Origins of Lignocellulose Decay Capabilities.</title>
        <authorList>
            <person name="Nagy L.G."/>
            <person name="Riley R."/>
            <person name="Tritt A."/>
            <person name="Adam C."/>
            <person name="Daum C."/>
            <person name="Floudas D."/>
            <person name="Sun H."/>
            <person name="Yadav J.S."/>
            <person name="Pangilinan J."/>
            <person name="Larsson K.H."/>
            <person name="Matsuura K."/>
            <person name="Barry K."/>
            <person name="Labutti K."/>
            <person name="Kuo R."/>
            <person name="Ohm R.A."/>
            <person name="Bhattacharya S.S."/>
            <person name="Shirouzu T."/>
            <person name="Yoshinaga Y."/>
            <person name="Martin F.M."/>
            <person name="Grigoriev I.V."/>
            <person name="Hibbett D.S."/>
        </authorList>
    </citation>
    <scope>NUCLEOTIDE SEQUENCE [LARGE SCALE GENOMIC DNA]</scope>
    <source>
        <strain evidence="2 3">HHB12029</strain>
    </source>
</reference>
<gene>
    <name evidence="2" type="ORF">EXIGLDRAFT_733281</name>
</gene>
<evidence type="ECO:0000256" key="1">
    <source>
        <dbReference type="SAM" id="MobiDB-lite"/>
    </source>
</evidence>
<accession>A0A165BC43</accession>
<feature type="region of interest" description="Disordered" evidence="1">
    <location>
        <begin position="1"/>
        <end position="23"/>
    </location>
</feature>
<sequence>MTLPLAGMSRKSSQAARRLAGSPPVAYGVTIDVQVERRGDDHLDGLSIHKMHREPSSQ</sequence>
<organism evidence="2 3">
    <name type="scientific">Exidia glandulosa HHB12029</name>
    <dbReference type="NCBI Taxonomy" id="1314781"/>
    <lineage>
        <taxon>Eukaryota</taxon>
        <taxon>Fungi</taxon>
        <taxon>Dikarya</taxon>
        <taxon>Basidiomycota</taxon>
        <taxon>Agaricomycotina</taxon>
        <taxon>Agaricomycetes</taxon>
        <taxon>Auriculariales</taxon>
        <taxon>Exidiaceae</taxon>
        <taxon>Exidia</taxon>
    </lineage>
</organism>
<evidence type="ECO:0000313" key="2">
    <source>
        <dbReference type="EMBL" id="KZV80297.1"/>
    </source>
</evidence>